<keyword evidence="3" id="KW-1185">Reference proteome</keyword>
<organism evidence="2 3">
    <name type="scientific">Pleurodeles waltl</name>
    <name type="common">Iberian ribbed newt</name>
    <dbReference type="NCBI Taxonomy" id="8319"/>
    <lineage>
        <taxon>Eukaryota</taxon>
        <taxon>Metazoa</taxon>
        <taxon>Chordata</taxon>
        <taxon>Craniata</taxon>
        <taxon>Vertebrata</taxon>
        <taxon>Euteleostomi</taxon>
        <taxon>Amphibia</taxon>
        <taxon>Batrachia</taxon>
        <taxon>Caudata</taxon>
        <taxon>Salamandroidea</taxon>
        <taxon>Salamandridae</taxon>
        <taxon>Pleurodelinae</taxon>
        <taxon>Pleurodeles</taxon>
    </lineage>
</organism>
<name>A0AAV7V589_PLEWA</name>
<dbReference type="EMBL" id="JANPWB010000003">
    <property type="protein sequence ID" value="KAJ1196625.1"/>
    <property type="molecule type" value="Genomic_DNA"/>
</dbReference>
<gene>
    <name evidence="2" type="ORF">NDU88_000491</name>
</gene>
<dbReference type="Proteomes" id="UP001066276">
    <property type="component" value="Chromosome 2_1"/>
</dbReference>
<evidence type="ECO:0000256" key="1">
    <source>
        <dbReference type="SAM" id="MobiDB-lite"/>
    </source>
</evidence>
<evidence type="ECO:0000313" key="2">
    <source>
        <dbReference type="EMBL" id="KAJ1196625.1"/>
    </source>
</evidence>
<comment type="caution">
    <text evidence="2">The sequence shown here is derived from an EMBL/GenBank/DDBJ whole genome shotgun (WGS) entry which is preliminary data.</text>
</comment>
<accession>A0AAV7V589</accession>
<feature type="compositionally biased region" description="Polar residues" evidence="1">
    <location>
        <begin position="7"/>
        <end position="17"/>
    </location>
</feature>
<sequence length="101" mass="11197">MKCAQGPQGTSLTNMSPVEQPDAVRPYTQAKESDAVCPCTPEDPDAVHPFNPEDPDAVWPYTPAEDPDAVRPYTPSEDPDEVCHWTTWDLLHQQHVPSRSA</sequence>
<protein>
    <submittedName>
        <fullName evidence="2">Uncharacterized protein</fullName>
    </submittedName>
</protein>
<proteinExistence type="predicted"/>
<dbReference type="AlphaFoldDB" id="A0AAV7V589"/>
<reference evidence="2" key="1">
    <citation type="journal article" date="2022" name="bioRxiv">
        <title>Sequencing and chromosome-scale assembly of the giantPleurodeles waltlgenome.</title>
        <authorList>
            <person name="Brown T."/>
            <person name="Elewa A."/>
            <person name="Iarovenko S."/>
            <person name="Subramanian E."/>
            <person name="Araus A.J."/>
            <person name="Petzold A."/>
            <person name="Susuki M."/>
            <person name="Suzuki K.-i.T."/>
            <person name="Hayashi T."/>
            <person name="Toyoda A."/>
            <person name="Oliveira C."/>
            <person name="Osipova E."/>
            <person name="Leigh N.D."/>
            <person name="Simon A."/>
            <person name="Yun M.H."/>
        </authorList>
    </citation>
    <scope>NUCLEOTIDE SEQUENCE</scope>
    <source>
        <strain evidence="2">20211129_DDA</strain>
        <tissue evidence="2">Liver</tissue>
    </source>
</reference>
<feature type="region of interest" description="Disordered" evidence="1">
    <location>
        <begin position="1"/>
        <end position="80"/>
    </location>
</feature>
<evidence type="ECO:0000313" key="3">
    <source>
        <dbReference type="Proteomes" id="UP001066276"/>
    </source>
</evidence>